<proteinExistence type="predicted"/>
<accession>A0AA36AIG7</accession>
<evidence type="ECO:0000313" key="1">
    <source>
        <dbReference type="EMBL" id="CAI9716724.1"/>
    </source>
</evidence>
<protein>
    <submittedName>
        <fullName evidence="1">Uncharacterized protein</fullName>
    </submittedName>
</protein>
<organism evidence="1 2">
    <name type="scientific">Octopus vulgaris</name>
    <name type="common">Common octopus</name>
    <dbReference type="NCBI Taxonomy" id="6645"/>
    <lineage>
        <taxon>Eukaryota</taxon>
        <taxon>Metazoa</taxon>
        <taxon>Spiralia</taxon>
        <taxon>Lophotrochozoa</taxon>
        <taxon>Mollusca</taxon>
        <taxon>Cephalopoda</taxon>
        <taxon>Coleoidea</taxon>
        <taxon>Octopodiformes</taxon>
        <taxon>Octopoda</taxon>
        <taxon>Incirrata</taxon>
        <taxon>Octopodidae</taxon>
        <taxon>Octopus</taxon>
    </lineage>
</organism>
<dbReference type="AlphaFoldDB" id="A0AA36AIG7"/>
<evidence type="ECO:0000313" key="2">
    <source>
        <dbReference type="Proteomes" id="UP001162480"/>
    </source>
</evidence>
<dbReference type="Proteomes" id="UP001162480">
    <property type="component" value="Chromosome 1"/>
</dbReference>
<keyword evidence="2" id="KW-1185">Reference proteome</keyword>
<name>A0AA36AIG7_OCTVU</name>
<sequence length="71" mass="8454">MVEAMKMQGNLKVNEAVDPTRFKKDQRDQMKKIWQDKKMYIFVSDLTFEGFRRCASSQFRIALFVFSTTVH</sequence>
<dbReference type="EMBL" id="OX597814">
    <property type="protein sequence ID" value="CAI9716724.1"/>
    <property type="molecule type" value="Genomic_DNA"/>
</dbReference>
<gene>
    <name evidence="1" type="ORF">OCTVUL_1B023346</name>
</gene>
<reference evidence="1" key="1">
    <citation type="submission" date="2023-08" db="EMBL/GenBank/DDBJ databases">
        <authorList>
            <person name="Alioto T."/>
            <person name="Alioto T."/>
            <person name="Gomez Garrido J."/>
        </authorList>
    </citation>
    <scope>NUCLEOTIDE SEQUENCE</scope>
</reference>